<gene>
    <name evidence="1" type="ORF">CGZ75_18590</name>
</gene>
<evidence type="ECO:0008006" key="3">
    <source>
        <dbReference type="Google" id="ProtNLM"/>
    </source>
</evidence>
<evidence type="ECO:0000313" key="2">
    <source>
        <dbReference type="Proteomes" id="UP000215145"/>
    </source>
</evidence>
<accession>A0A229NYQ4</accession>
<comment type="caution">
    <text evidence="1">The sequence shown here is derived from an EMBL/GenBank/DDBJ whole genome shotgun (WGS) entry which is preliminary data.</text>
</comment>
<sequence>MTQLIDFRTSTNIALANEGFPLSTFPIGTPVLFGQVGLNVLSSDANGKIRVLIKGTAGVFIFPDSEFDPLVQLDVVRGTSITDPLVSTTFVQYLAEIPGVQDITITAADFNVSPPQAGSLTYTIFATAVNVELGRPGPENFNASAYMD</sequence>
<dbReference type="Proteomes" id="UP000215145">
    <property type="component" value="Unassembled WGS sequence"/>
</dbReference>
<reference evidence="1 2" key="1">
    <citation type="submission" date="2017-07" db="EMBL/GenBank/DDBJ databases">
        <title>Paenibacillus herberti R33 genome sequencing and assembly.</title>
        <authorList>
            <person name="Su W."/>
        </authorList>
    </citation>
    <scope>NUCLEOTIDE SEQUENCE [LARGE SCALE GENOMIC DNA]</scope>
    <source>
        <strain evidence="1 2">R33</strain>
    </source>
</reference>
<dbReference type="AlphaFoldDB" id="A0A229NYQ4"/>
<proteinExistence type="predicted"/>
<dbReference type="RefSeq" id="WP_089525692.1">
    <property type="nucleotide sequence ID" value="NZ_NMUQ01000002.1"/>
</dbReference>
<dbReference type="OrthoDB" id="2641610at2"/>
<dbReference type="EMBL" id="NMUQ01000002">
    <property type="protein sequence ID" value="OXM14875.1"/>
    <property type="molecule type" value="Genomic_DNA"/>
</dbReference>
<evidence type="ECO:0000313" key="1">
    <source>
        <dbReference type="EMBL" id="OXM14875.1"/>
    </source>
</evidence>
<name>A0A229NYQ4_9BACL</name>
<protein>
    <recommendedName>
        <fullName evidence="3">Exosporium protein C</fullName>
    </recommendedName>
</protein>
<organism evidence="1 2">
    <name type="scientific">Paenibacillus herberti</name>
    <dbReference type="NCBI Taxonomy" id="1619309"/>
    <lineage>
        <taxon>Bacteria</taxon>
        <taxon>Bacillati</taxon>
        <taxon>Bacillota</taxon>
        <taxon>Bacilli</taxon>
        <taxon>Bacillales</taxon>
        <taxon>Paenibacillaceae</taxon>
        <taxon>Paenibacillus</taxon>
    </lineage>
</organism>
<keyword evidence="2" id="KW-1185">Reference proteome</keyword>